<organism evidence="1 2">
    <name type="scientific">Alternaria panax</name>
    <dbReference type="NCBI Taxonomy" id="48097"/>
    <lineage>
        <taxon>Eukaryota</taxon>
        <taxon>Fungi</taxon>
        <taxon>Dikarya</taxon>
        <taxon>Ascomycota</taxon>
        <taxon>Pezizomycotina</taxon>
        <taxon>Dothideomycetes</taxon>
        <taxon>Pleosporomycetidae</taxon>
        <taxon>Pleosporales</taxon>
        <taxon>Pleosporineae</taxon>
        <taxon>Pleosporaceae</taxon>
        <taxon>Alternaria</taxon>
        <taxon>Alternaria sect. Panax</taxon>
    </lineage>
</organism>
<evidence type="ECO:0000313" key="2">
    <source>
        <dbReference type="Proteomes" id="UP001199106"/>
    </source>
</evidence>
<dbReference type="SUPFAM" id="SSF57850">
    <property type="entry name" value="RING/U-box"/>
    <property type="match status" value="1"/>
</dbReference>
<sequence length="263" mass="30740">MIDHHQDVRSFSRDLSTLNQYLNELLDRHRFLISDPFSNLTLALRQQLASCDIRGTARLLVRDVATLSDRTPYTGLPWDMFKNFVDGLIHVVNALEPVCIGRVRTALFMLRLNHFLDPNATKDNTWTWLPDEWEDEYESDGKVDPDDLLKYEFTVIETLGLPEEDWSICRDTLNVQKTVREEVSVKVDFSHTFHYGCVSTLVNGVFKFSNLCPNCRQKVCHRRRRRLKDNKELESTQISEVQDEVEPGHFLQDRYGEVVMMDE</sequence>
<dbReference type="InterPro" id="IPR013083">
    <property type="entry name" value="Znf_RING/FYVE/PHD"/>
</dbReference>
<gene>
    <name evidence="1" type="ORF">G6011_07645</name>
</gene>
<proteinExistence type="predicted"/>
<dbReference type="EMBL" id="JAANER010000011">
    <property type="protein sequence ID" value="KAG9185101.1"/>
    <property type="molecule type" value="Genomic_DNA"/>
</dbReference>
<evidence type="ECO:0008006" key="3">
    <source>
        <dbReference type="Google" id="ProtNLM"/>
    </source>
</evidence>
<dbReference type="AlphaFoldDB" id="A0AAD4F916"/>
<accession>A0AAD4F916</accession>
<dbReference type="Gene3D" id="3.30.40.10">
    <property type="entry name" value="Zinc/RING finger domain, C3HC4 (zinc finger)"/>
    <property type="match status" value="1"/>
</dbReference>
<name>A0AAD4F916_9PLEO</name>
<comment type="caution">
    <text evidence="1">The sequence shown here is derived from an EMBL/GenBank/DDBJ whole genome shotgun (WGS) entry which is preliminary data.</text>
</comment>
<reference evidence="1" key="1">
    <citation type="submission" date="2021-07" db="EMBL/GenBank/DDBJ databases">
        <title>Genome Resource of American Ginseng Black Spot Pathogen Alternaria panax.</title>
        <authorList>
            <person name="Qiu C."/>
            <person name="Wang W."/>
            <person name="Liu Z."/>
        </authorList>
    </citation>
    <scope>NUCLEOTIDE SEQUENCE</scope>
    <source>
        <strain evidence="1">BNCC115425</strain>
    </source>
</reference>
<dbReference type="Proteomes" id="UP001199106">
    <property type="component" value="Unassembled WGS sequence"/>
</dbReference>
<evidence type="ECO:0000313" key="1">
    <source>
        <dbReference type="EMBL" id="KAG9185101.1"/>
    </source>
</evidence>
<keyword evidence="2" id="KW-1185">Reference proteome</keyword>
<protein>
    <recommendedName>
        <fullName evidence="3">RING-type domain-containing protein</fullName>
    </recommendedName>
</protein>